<gene>
    <name evidence="1" type="ORF">UV09_C0004G0020</name>
</gene>
<comment type="caution">
    <text evidence="1">The sequence shown here is derived from an EMBL/GenBank/DDBJ whole genome shotgun (WGS) entry which is preliminary data.</text>
</comment>
<name>A0A0G1BMM0_9BACT</name>
<evidence type="ECO:0000313" key="2">
    <source>
        <dbReference type="Proteomes" id="UP000034320"/>
    </source>
</evidence>
<dbReference type="InterPro" id="IPR054204">
    <property type="entry name" value="DUF6909"/>
</dbReference>
<proteinExistence type="predicted"/>
<reference evidence="1 2" key="1">
    <citation type="journal article" date="2015" name="Nature">
        <title>rRNA introns, odd ribosomes, and small enigmatic genomes across a large radiation of phyla.</title>
        <authorList>
            <person name="Brown C.T."/>
            <person name="Hug L.A."/>
            <person name="Thomas B.C."/>
            <person name="Sharon I."/>
            <person name="Castelle C.J."/>
            <person name="Singh A."/>
            <person name="Wilkins M.J."/>
            <person name="Williams K.H."/>
            <person name="Banfield J.F."/>
        </authorList>
    </citation>
    <scope>NUCLEOTIDE SEQUENCE [LARGE SCALE GENOMIC DNA]</scope>
</reference>
<dbReference type="AlphaFoldDB" id="A0A0G1BMM0"/>
<dbReference type="Pfam" id="PF21850">
    <property type="entry name" value="DUF6909"/>
    <property type="match status" value="1"/>
</dbReference>
<accession>A0A0G1BMM0</accession>
<sequence>MEAGPYLNAAYEFIYYNRYEENEFINLSPTPFELGIAHYASDTPYSKAKNLGVRNLSYEGVESTYAISQTILKKIAEREMRLLK</sequence>
<protein>
    <submittedName>
        <fullName evidence="1">Uncharacterized protein</fullName>
    </submittedName>
</protein>
<evidence type="ECO:0000313" key="1">
    <source>
        <dbReference type="EMBL" id="KKS47531.1"/>
    </source>
</evidence>
<dbReference type="Proteomes" id="UP000034320">
    <property type="component" value="Unassembled WGS sequence"/>
</dbReference>
<dbReference type="EMBL" id="LCDD01000004">
    <property type="protein sequence ID" value="KKS47531.1"/>
    <property type="molecule type" value="Genomic_DNA"/>
</dbReference>
<organism evidence="1 2">
    <name type="scientific">Candidatus Gottesmanbacteria bacterium GW2011_GWA2_42_18</name>
    <dbReference type="NCBI Taxonomy" id="1618442"/>
    <lineage>
        <taxon>Bacteria</taxon>
        <taxon>Candidatus Gottesmaniibacteriota</taxon>
    </lineage>
</organism>